<dbReference type="OMA" id="NCECLAS"/>
<dbReference type="STRING" id="945553.A0A0D2PB72"/>
<name>A0A0D2PB72_HYPSF</name>
<keyword evidence="2" id="KW-1185">Reference proteome</keyword>
<proteinExistence type="predicted"/>
<dbReference type="EMBL" id="KN817601">
    <property type="protein sequence ID" value="KJA17570.1"/>
    <property type="molecule type" value="Genomic_DNA"/>
</dbReference>
<evidence type="ECO:0000313" key="1">
    <source>
        <dbReference type="EMBL" id="KJA17570.1"/>
    </source>
</evidence>
<reference evidence="2" key="1">
    <citation type="submission" date="2014-04" db="EMBL/GenBank/DDBJ databases">
        <title>Evolutionary Origins and Diversification of the Mycorrhizal Mutualists.</title>
        <authorList>
            <consortium name="DOE Joint Genome Institute"/>
            <consortium name="Mycorrhizal Genomics Consortium"/>
            <person name="Kohler A."/>
            <person name="Kuo A."/>
            <person name="Nagy L.G."/>
            <person name="Floudas D."/>
            <person name="Copeland A."/>
            <person name="Barry K.W."/>
            <person name="Cichocki N."/>
            <person name="Veneault-Fourrey C."/>
            <person name="LaButti K."/>
            <person name="Lindquist E.A."/>
            <person name="Lipzen A."/>
            <person name="Lundell T."/>
            <person name="Morin E."/>
            <person name="Murat C."/>
            <person name="Riley R."/>
            <person name="Ohm R."/>
            <person name="Sun H."/>
            <person name="Tunlid A."/>
            <person name="Henrissat B."/>
            <person name="Grigoriev I.V."/>
            <person name="Hibbett D.S."/>
            <person name="Martin F."/>
        </authorList>
    </citation>
    <scope>NUCLEOTIDE SEQUENCE [LARGE SCALE GENOMIC DNA]</scope>
    <source>
        <strain evidence="2">FD-334 SS-4</strain>
    </source>
</reference>
<evidence type="ECO:0000313" key="2">
    <source>
        <dbReference type="Proteomes" id="UP000054270"/>
    </source>
</evidence>
<organism evidence="1 2">
    <name type="scientific">Hypholoma sublateritium (strain FD-334 SS-4)</name>
    <dbReference type="NCBI Taxonomy" id="945553"/>
    <lineage>
        <taxon>Eukaryota</taxon>
        <taxon>Fungi</taxon>
        <taxon>Dikarya</taxon>
        <taxon>Basidiomycota</taxon>
        <taxon>Agaricomycotina</taxon>
        <taxon>Agaricomycetes</taxon>
        <taxon>Agaricomycetidae</taxon>
        <taxon>Agaricales</taxon>
        <taxon>Agaricineae</taxon>
        <taxon>Strophariaceae</taxon>
        <taxon>Hypholoma</taxon>
    </lineage>
</organism>
<dbReference type="OrthoDB" id="3050922at2759"/>
<dbReference type="Proteomes" id="UP000054270">
    <property type="component" value="Unassembled WGS sequence"/>
</dbReference>
<sequence>MDPHFSLHTLSISANRPHPLEPSVLPGATPRLKFRDIQRILYLASADDEFCLRDSNAVRAKTARYTSQVNRNWREIALGQPAIWLGPVLCWYSSPYWLDTVLKRSNPLPLDALIPSDAPLIVIQLALRHLSRIRDLALDISSRDNWVEAEKALRQQQAPYLERFSIKIPPVVDRSRRSVFPPQKNLFCNYAPMLQQFKTHNFPVDLTHKMFHNVKVLVIYKMQFIPIPHLLDVLRNITGLQELEITRPTENVMSPADFCAPLPIPDPLYMSDLRRLSISAPVSACADILRNLSIPESCDISLHCRNAYNGRDLRDISSRLGRILSHWRCEPYTGLQAVSIGALYINFAVEGLCECSDLRHPSIRLKVSWPTQDALPLDNFFSIFPLVASAFRHCGTVPDTLALFSEPDAFTPPNVFSAVRLLQILGDWLRELHHTQRVIFRNHDAFVLYGLLLGPSQQGLDDICLDDPLLPELGDLVMEGVNFRLQRREQWKRLLQILRRRSKSGVPVQEIDFVRCVGDYSQSIPIRYGVDVKVDGVYLNEDADNDDGGDSDYTVQCQSDG</sequence>
<protein>
    <recommendedName>
        <fullName evidence="3">F-box domain-containing protein</fullName>
    </recommendedName>
</protein>
<dbReference type="AlphaFoldDB" id="A0A0D2PB72"/>
<gene>
    <name evidence="1" type="ORF">HYPSUDRAFT_218761</name>
</gene>
<evidence type="ECO:0008006" key="3">
    <source>
        <dbReference type="Google" id="ProtNLM"/>
    </source>
</evidence>
<accession>A0A0D2PB72</accession>